<name>A0A0N8VL16_9ARCH</name>
<comment type="caution">
    <text evidence="17">The sequence shown here is derived from an EMBL/GenBank/DDBJ whole genome shotgun (WGS) entry which is preliminary data.</text>
</comment>
<comment type="catalytic activity">
    <reaction evidence="1 15">
        <text>1-(5-phospho-beta-D-ribosyl)-5'-AMP + H2O = 1-(5-phospho-beta-D-ribosyl)-5-[(5-phospho-beta-D-ribosylamino)methylideneamino]imidazole-4-carboxamide</text>
        <dbReference type="Rhea" id="RHEA:20049"/>
        <dbReference type="ChEBI" id="CHEBI:15377"/>
        <dbReference type="ChEBI" id="CHEBI:58435"/>
        <dbReference type="ChEBI" id="CHEBI:59457"/>
        <dbReference type="EC" id="3.5.4.19"/>
    </reaction>
</comment>
<evidence type="ECO:0000256" key="12">
    <source>
        <dbReference type="ARBA" id="ARBA00022840"/>
    </source>
</evidence>
<dbReference type="NCBIfam" id="TIGR03188">
    <property type="entry name" value="histidine_hisI"/>
    <property type="match status" value="1"/>
</dbReference>
<keyword evidence="11 15" id="KW-0378">Hydrolase</keyword>
<evidence type="ECO:0000256" key="9">
    <source>
        <dbReference type="ARBA" id="ARBA00022605"/>
    </source>
</evidence>
<dbReference type="Gene3D" id="1.10.287.1080">
    <property type="entry name" value="MazG-like"/>
    <property type="match status" value="1"/>
</dbReference>
<dbReference type="InterPro" id="IPR026660">
    <property type="entry name" value="PRA-CH"/>
</dbReference>
<keyword evidence="18" id="KW-1185">Reference proteome</keyword>
<evidence type="ECO:0000256" key="15">
    <source>
        <dbReference type="HAMAP-Rule" id="MF_01019"/>
    </source>
</evidence>
<dbReference type="PANTHER" id="PTHR42945">
    <property type="entry name" value="HISTIDINE BIOSYNTHESIS BIFUNCTIONAL PROTEIN"/>
    <property type="match status" value="1"/>
</dbReference>
<feature type="domain" description="Phosphoribosyl-AMP cyclohydrolase" evidence="16">
    <location>
        <begin position="28"/>
        <end position="100"/>
    </location>
</feature>
<dbReference type="GO" id="GO:0004635">
    <property type="term" value="F:phosphoribosyl-AMP cyclohydrolase activity"/>
    <property type="evidence" value="ECO:0007669"/>
    <property type="project" value="UniProtKB-UniRule"/>
</dbReference>
<keyword evidence="12 15" id="KW-0067">ATP-binding</keyword>
<dbReference type="FunFam" id="3.10.20.810:FF:000001">
    <property type="entry name" value="Histidine biosynthesis bifunctional protein HisIE"/>
    <property type="match status" value="1"/>
</dbReference>
<dbReference type="EC" id="3.5.4.19" evidence="15"/>
<evidence type="ECO:0000256" key="13">
    <source>
        <dbReference type="ARBA" id="ARBA00023102"/>
    </source>
</evidence>
<dbReference type="RefSeq" id="WP_055032451.1">
    <property type="nucleotide sequence ID" value="NZ_LKBG01000156.1"/>
</dbReference>
<dbReference type="EC" id="3.6.1.31" evidence="15"/>
<evidence type="ECO:0000256" key="3">
    <source>
        <dbReference type="ARBA" id="ARBA00004496"/>
    </source>
</evidence>
<comment type="pathway">
    <text evidence="4 15">Amino-acid biosynthesis; L-histidine biosynthesis; L-histidine from 5-phospho-alpha-D-ribose 1-diphosphate: step 3/9.</text>
</comment>
<gene>
    <name evidence="15" type="primary">hisI</name>
    <name evidence="15" type="synonym">hisIE</name>
    <name evidence="17" type="ORF">AOG54_03225</name>
</gene>
<dbReference type="Gene3D" id="3.10.20.810">
    <property type="entry name" value="Phosphoribosyl-AMP cyclohydrolase"/>
    <property type="match status" value="1"/>
</dbReference>
<dbReference type="HAMAP" id="MF_01021">
    <property type="entry name" value="HisI"/>
    <property type="match status" value="1"/>
</dbReference>
<dbReference type="SUPFAM" id="SSF141734">
    <property type="entry name" value="HisI-like"/>
    <property type="match status" value="1"/>
</dbReference>
<evidence type="ECO:0000256" key="5">
    <source>
        <dbReference type="ARBA" id="ARBA00005204"/>
    </source>
</evidence>
<dbReference type="OrthoDB" id="5853at2157"/>
<dbReference type="HAMAP" id="MF_01020">
    <property type="entry name" value="HisE"/>
    <property type="match status" value="1"/>
</dbReference>
<dbReference type="InterPro" id="IPR038019">
    <property type="entry name" value="PRib_AMP_CycHydrolase_sf"/>
</dbReference>
<dbReference type="Proteomes" id="UP000050320">
    <property type="component" value="Unassembled WGS sequence"/>
</dbReference>
<dbReference type="PANTHER" id="PTHR42945:SF1">
    <property type="entry name" value="HISTIDINE BIOSYNTHESIS BIFUNCTIONAL PROTEIN HIS7"/>
    <property type="match status" value="1"/>
</dbReference>
<dbReference type="GO" id="GO:0000105">
    <property type="term" value="P:L-histidine biosynthetic process"/>
    <property type="evidence" value="ECO:0007669"/>
    <property type="project" value="UniProtKB-UniRule"/>
</dbReference>
<dbReference type="UniPathway" id="UPA00031">
    <property type="reaction ID" value="UER00007"/>
</dbReference>
<comment type="pathway">
    <text evidence="5 15">Amino-acid biosynthesis; L-histidine biosynthesis; L-histidine from 5-phospho-alpha-D-ribose 1-diphosphate: step 2/9.</text>
</comment>
<protein>
    <recommendedName>
        <fullName evidence="15">Histidine biosynthesis bifunctional protein HisIE</fullName>
    </recommendedName>
    <domain>
        <recommendedName>
            <fullName evidence="15">Phosphoribosyl-AMP cyclohydrolase</fullName>
            <shortName evidence="15">PRA-CH</shortName>
            <ecNumber evidence="15">3.5.4.19</ecNumber>
        </recommendedName>
    </domain>
    <domain>
        <recommendedName>
            <fullName evidence="15">Phosphoribosyl-ATP pyrophosphatase</fullName>
            <shortName evidence="15">PRA-PH</shortName>
            <ecNumber evidence="15">3.6.1.31</ecNumber>
        </recommendedName>
    </domain>
</protein>
<keyword evidence="10 15" id="KW-0547">Nucleotide-binding</keyword>
<dbReference type="GO" id="GO:0005524">
    <property type="term" value="F:ATP binding"/>
    <property type="evidence" value="ECO:0007669"/>
    <property type="project" value="UniProtKB-KW"/>
</dbReference>
<evidence type="ECO:0000259" key="16">
    <source>
        <dbReference type="Pfam" id="PF01502"/>
    </source>
</evidence>
<reference evidence="17 18" key="1">
    <citation type="submission" date="2015-09" db="EMBL/GenBank/DDBJ databases">
        <title>Heavy metals and arsenic resistance mechanisms in polyextremophilic archaea of the family Ferroplasmaceae.</title>
        <authorList>
            <person name="Bulaev A.G."/>
            <person name="Kanygina A.V."/>
        </authorList>
    </citation>
    <scope>NUCLEOTIDE SEQUENCE [LARGE SCALE GENOMIC DNA]</scope>
    <source>
        <strain evidence="17 18">VT</strain>
    </source>
</reference>
<dbReference type="EMBL" id="LKBG01000156">
    <property type="protein sequence ID" value="KQB35268.1"/>
    <property type="molecule type" value="Genomic_DNA"/>
</dbReference>
<dbReference type="NCBIfam" id="NF000768">
    <property type="entry name" value="PRK00051.1"/>
    <property type="match status" value="1"/>
</dbReference>
<dbReference type="Pfam" id="PF01503">
    <property type="entry name" value="PRA-PH"/>
    <property type="match status" value="1"/>
</dbReference>
<dbReference type="HAMAP" id="MF_01019">
    <property type="entry name" value="HisIE"/>
    <property type="match status" value="1"/>
</dbReference>
<evidence type="ECO:0000313" key="17">
    <source>
        <dbReference type="EMBL" id="KQB35268.1"/>
    </source>
</evidence>
<evidence type="ECO:0000256" key="4">
    <source>
        <dbReference type="ARBA" id="ARBA00005169"/>
    </source>
</evidence>
<accession>A0A0N8VL16</accession>
<dbReference type="AlphaFoldDB" id="A0A0N8VL16"/>
<evidence type="ECO:0000256" key="8">
    <source>
        <dbReference type="ARBA" id="ARBA00022490"/>
    </source>
</evidence>
<evidence type="ECO:0000256" key="2">
    <source>
        <dbReference type="ARBA" id="ARBA00001460"/>
    </source>
</evidence>
<evidence type="ECO:0000256" key="1">
    <source>
        <dbReference type="ARBA" id="ARBA00000024"/>
    </source>
</evidence>
<evidence type="ECO:0000256" key="11">
    <source>
        <dbReference type="ARBA" id="ARBA00022801"/>
    </source>
</evidence>
<comment type="similarity">
    <text evidence="7 15">In the N-terminal section; belongs to the PRA-CH family.</text>
</comment>
<sequence>MSEYNLNFVDGLIPVVVQDYKSGDVLTLAYMNKEALDLSLKTGYAHYYSRSKNRIRMKGEASGNTQKIIEIRPDCENNSLLLLVDQKGPACHTGNKTCFYRKLGEPQHIKEKIDYSLDFILDLENIINETKKHPRENSYTTELFKSGEENIKKKVGEEAVESVLAQGRDRIIYEVADLMYHLLVYLSYEDIKFSDIVAELSRRNVEKSK</sequence>
<evidence type="ECO:0000256" key="6">
    <source>
        <dbReference type="ARBA" id="ARBA00007731"/>
    </source>
</evidence>
<dbReference type="GO" id="GO:0004636">
    <property type="term" value="F:phosphoribosyl-ATP diphosphatase activity"/>
    <property type="evidence" value="ECO:0007669"/>
    <property type="project" value="UniProtKB-UniRule"/>
</dbReference>
<evidence type="ECO:0000256" key="10">
    <source>
        <dbReference type="ARBA" id="ARBA00022741"/>
    </source>
</evidence>
<dbReference type="Pfam" id="PF01502">
    <property type="entry name" value="PRA-CH"/>
    <property type="match status" value="1"/>
</dbReference>
<evidence type="ECO:0000256" key="7">
    <source>
        <dbReference type="ARBA" id="ARBA00008299"/>
    </source>
</evidence>
<feature type="region of interest" description="Phosphoribosyl-AMP cyclohydrolase" evidence="15">
    <location>
        <begin position="1"/>
        <end position="119"/>
    </location>
</feature>
<dbReference type="NCBIfam" id="NF002747">
    <property type="entry name" value="PRK02759.1"/>
    <property type="match status" value="1"/>
</dbReference>
<keyword evidence="13 15" id="KW-0368">Histidine biosynthesis</keyword>
<dbReference type="InterPro" id="IPR023019">
    <property type="entry name" value="His_synth_HisIE"/>
</dbReference>
<feature type="region of interest" description="Phosphoribosyl-ATP pyrophosphohydrolase" evidence="15">
    <location>
        <begin position="120"/>
        <end position="209"/>
    </location>
</feature>
<comment type="catalytic activity">
    <reaction evidence="2 15">
        <text>1-(5-phospho-beta-D-ribosyl)-ATP + H2O = 1-(5-phospho-beta-D-ribosyl)-5'-AMP + diphosphate + H(+)</text>
        <dbReference type="Rhea" id="RHEA:22828"/>
        <dbReference type="ChEBI" id="CHEBI:15377"/>
        <dbReference type="ChEBI" id="CHEBI:15378"/>
        <dbReference type="ChEBI" id="CHEBI:33019"/>
        <dbReference type="ChEBI" id="CHEBI:59457"/>
        <dbReference type="ChEBI" id="CHEBI:73183"/>
        <dbReference type="EC" id="3.6.1.31"/>
    </reaction>
</comment>
<proteinExistence type="inferred from homology"/>
<keyword evidence="8 15" id="KW-0963">Cytoplasm</keyword>
<comment type="similarity">
    <text evidence="6 15">In the C-terminal section; belongs to the PRA-PH family.</text>
</comment>
<dbReference type="InterPro" id="IPR021130">
    <property type="entry name" value="PRib-ATP_PPHydrolase-like"/>
</dbReference>
<dbReference type="SUPFAM" id="SSF101386">
    <property type="entry name" value="all-alpha NTP pyrophosphatases"/>
    <property type="match status" value="1"/>
</dbReference>
<dbReference type="GO" id="GO:0005737">
    <property type="term" value="C:cytoplasm"/>
    <property type="evidence" value="ECO:0007669"/>
    <property type="project" value="UniProtKB-SubCell"/>
</dbReference>
<dbReference type="CDD" id="cd11534">
    <property type="entry name" value="NTP-PPase_HisIE_like"/>
    <property type="match status" value="1"/>
</dbReference>
<comment type="subcellular location">
    <subcellularLocation>
        <location evidence="3 15">Cytoplasm</location>
    </subcellularLocation>
</comment>
<keyword evidence="9 15" id="KW-0028">Amino-acid biosynthesis</keyword>
<dbReference type="InterPro" id="IPR002496">
    <property type="entry name" value="PRib_AMP_CycHydrolase_dom"/>
</dbReference>
<dbReference type="InterPro" id="IPR008179">
    <property type="entry name" value="HisE"/>
</dbReference>
<organism evidence="17 18">
    <name type="scientific">Acidiplasma aeolicum</name>
    <dbReference type="NCBI Taxonomy" id="507754"/>
    <lineage>
        <taxon>Archaea</taxon>
        <taxon>Methanobacteriati</taxon>
        <taxon>Thermoplasmatota</taxon>
        <taxon>Thermoplasmata</taxon>
        <taxon>Thermoplasmatales</taxon>
        <taxon>Ferroplasmaceae</taxon>
        <taxon>Acidiplasma</taxon>
    </lineage>
</organism>
<evidence type="ECO:0000313" key="18">
    <source>
        <dbReference type="Proteomes" id="UP000050320"/>
    </source>
</evidence>
<keyword evidence="14 15" id="KW-0511">Multifunctional enzyme</keyword>
<evidence type="ECO:0000256" key="14">
    <source>
        <dbReference type="ARBA" id="ARBA00023268"/>
    </source>
</evidence>